<evidence type="ECO:0000313" key="4">
    <source>
        <dbReference type="Proteomes" id="UP000283512"/>
    </source>
</evidence>
<organism evidence="3 4">
    <name type="scientific">Bacteroides caccae</name>
    <dbReference type="NCBI Taxonomy" id="47678"/>
    <lineage>
        <taxon>Bacteria</taxon>
        <taxon>Pseudomonadati</taxon>
        <taxon>Bacteroidota</taxon>
        <taxon>Bacteroidia</taxon>
        <taxon>Bacteroidales</taxon>
        <taxon>Bacteroidaceae</taxon>
        <taxon>Bacteroides</taxon>
    </lineage>
</organism>
<evidence type="ECO:0000313" key="3">
    <source>
        <dbReference type="EMBL" id="RHH92798.1"/>
    </source>
</evidence>
<dbReference type="EMBL" id="QSJD01000011">
    <property type="protein sequence ID" value="RHD49325.1"/>
    <property type="molecule type" value="Genomic_DNA"/>
</dbReference>
<dbReference type="EMBL" id="QSCS01000036">
    <property type="protein sequence ID" value="RGY22643.1"/>
    <property type="molecule type" value="Genomic_DNA"/>
</dbReference>
<reference evidence="4 5" key="1">
    <citation type="submission" date="2018-08" db="EMBL/GenBank/DDBJ databases">
        <title>A genome reference for cultivated species of the human gut microbiota.</title>
        <authorList>
            <person name="Zou Y."/>
            <person name="Xue W."/>
            <person name="Luo G."/>
        </authorList>
    </citation>
    <scope>NUCLEOTIDE SEQUENCE [LARGE SCALE GENOMIC DNA]</scope>
    <source>
        <strain evidence="3 4">AM16-49B</strain>
        <strain evidence="2 6">AM31-16AC</strain>
        <strain evidence="1 5">OF02-6LB</strain>
    </source>
</reference>
<evidence type="ECO:0000313" key="6">
    <source>
        <dbReference type="Proteomes" id="UP000284689"/>
    </source>
</evidence>
<proteinExistence type="predicted"/>
<dbReference type="RefSeq" id="WP_122134826.1">
    <property type="nucleotide sequence ID" value="NZ_CAXSLD010000006.1"/>
</dbReference>
<gene>
    <name evidence="3" type="ORF">DW190_05890</name>
    <name evidence="2" type="ORF">DW794_08945</name>
    <name evidence="1" type="ORF">DXA49_18730</name>
</gene>
<evidence type="ECO:0000313" key="5">
    <source>
        <dbReference type="Proteomes" id="UP000284431"/>
    </source>
</evidence>
<dbReference type="Proteomes" id="UP000284431">
    <property type="component" value="Unassembled WGS sequence"/>
</dbReference>
<dbReference type="AlphaFoldDB" id="A0A414YZ21"/>
<protein>
    <submittedName>
        <fullName evidence="3">Uncharacterized protein</fullName>
    </submittedName>
</protein>
<evidence type="ECO:0000313" key="1">
    <source>
        <dbReference type="EMBL" id="RGY22643.1"/>
    </source>
</evidence>
<name>A0A414YZ21_9BACE</name>
<dbReference type="EMBL" id="QRKD01000003">
    <property type="protein sequence ID" value="RHH92798.1"/>
    <property type="molecule type" value="Genomic_DNA"/>
</dbReference>
<accession>A0A414YZ21</accession>
<dbReference type="Proteomes" id="UP000283512">
    <property type="component" value="Unassembled WGS sequence"/>
</dbReference>
<evidence type="ECO:0000313" key="2">
    <source>
        <dbReference type="EMBL" id="RHD49325.1"/>
    </source>
</evidence>
<dbReference type="Proteomes" id="UP000284689">
    <property type="component" value="Unassembled WGS sequence"/>
</dbReference>
<comment type="caution">
    <text evidence="3">The sequence shown here is derived from an EMBL/GenBank/DDBJ whole genome shotgun (WGS) entry which is preliminary data.</text>
</comment>
<sequence length="72" mass="7561">MKNIKKINLAEVSDKQTLSMDQFSKIIGGSVDDTCSSGGGCAGGVLEVNTKLCAKNGVCTSGVITWRNYGFL</sequence>